<dbReference type="Proteomes" id="UP000310032">
    <property type="component" value="Unassembled WGS sequence"/>
</dbReference>
<proteinExistence type="predicted"/>
<accession>A0A4S2EP01</accession>
<dbReference type="AlphaFoldDB" id="A0A4S2EP01"/>
<organism evidence="1 2">
    <name type="scientific">Parabacteroides distasonis</name>
    <dbReference type="NCBI Taxonomy" id="823"/>
    <lineage>
        <taxon>Bacteria</taxon>
        <taxon>Pseudomonadati</taxon>
        <taxon>Bacteroidota</taxon>
        <taxon>Bacteroidia</taxon>
        <taxon>Bacteroidales</taxon>
        <taxon>Tannerellaceae</taxon>
        <taxon>Parabacteroides</taxon>
    </lineage>
</organism>
<sequence>MGMIIRLEPFSTHLETLLVFCVRFSTQPMPLILMQEYLEWRDAPASLALFAKFTHISQCGFRSDEQYTLTNGGTSCHLDYFTIFSFAFPLFFLHGTSGLFLDHPFDIVVVRLQFGSAEVRVYPLFVVGRKFGHNIDFGHPDVSYILGSPSVVCLARCDVARLDMYA</sequence>
<gene>
    <name evidence="1" type="ORF">E5342_12935</name>
</gene>
<comment type="caution">
    <text evidence="1">The sequence shown here is derived from an EMBL/GenBank/DDBJ whole genome shotgun (WGS) entry which is preliminary data.</text>
</comment>
<protein>
    <submittedName>
        <fullName evidence="1">Uncharacterized protein</fullName>
    </submittedName>
</protein>
<evidence type="ECO:0000313" key="1">
    <source>
        <dbReference type="EMBL" id="TGY56114.1"/>
    </source>
</evidence>
<reference evidence="1 2" key="1">
    <citation type="submission" date="2019-04" db="EMBL/GenBank/DDBJ databases">
        <title>Microbes associate with the intestines of laboratory mice.</title>
        <authorList>
            <person name="Navarre W."/>
            <person name="Wong E."/>
            <person name="Huang K."/>
            <person name="Tropini C."/>
            <person name="Ng K."/>
            <person name="Yu B."/>
        </authorList>
    </citation>
    <scope>NUCLEOTIDE SEQUENCE [LARGE SCALE GENOMIC DNA]</scope>
    <source>
        <strain evidence="1 2">NM39_I3</strain>
    </source>
</reference>
<dbReference type="EMBL" id="SRYM01000039">
    <property type="protein sequence ID" value="TGY56114.1"/>
    <property type="molecule type" value="Genomic_DNA"/>
</dbReference>
<name>A0A4S2EP01_PARDI</name>
<evidence type="ECO:0000313" key="2">
    <source>
        <dbReference type="Proteomes" id="UP000310032"/>
    </source>
</evidence>